<accession>A0ABV8GFC8</accession>
<reference evidence="2" key="1">
    <citation type="journal article" date="2019" name="Int. J. Syst. Evol. Microbiol.">
        <title>The Global Catalogue of Microorganisms (GCM) 10K type strain sequencing project: providing services to taxonomists for standard genome sequencing and annotation.</title>
        <authorList>
            <consortium name="The Broad Institute Genomics Platform"/>
            <consortium name="The Broad Institute Genome Sequencing Center for Infectious Disease"/>
            <person name="Wu L."/>
            <person name="Ma J."/>
        </authorList>
    </citation>
    <scope>NUCLEOTIDE SEQUENCE [LARGE SCALE GENOMIC DNA]</scope>
    <source>
        <strain evidence="2">TBRC 1276</strain>
    </source>
</reference>
<dbReference type="Proteomes" id="UP001595851">
    <property type="component" value="Unassembled WGS sequence"/>
</dbReference>
<proteinExistence type="predicted"/>
<keyword evidence="2" id="KW-1185">Reference proteome</keyword>
<organism evidence="1 2">
    <name type="scientific">Nonomuraea purpurea</name>
    <dbReference type="NCBI Taxonomy" id="1849276"/>
    <lineage>
        <taxon>Bacteria</taxon>
        <taxon>Bacillati</taxon>
        <taxon>Actinomycetota</taxon>
        <taxon>Actinomycetes</taxon>
        <taxon>Streptosporangiales</taxon>
        <taxon>Streptosporangiaceae</taxon>
        <taxon>Nonomuraea</taxon>
    </lineage>
</organism>
<gene>
    <name evidence="1" type="ORF">ACFOY2_29645</name>
</gene>
<evidence type="ECO:0000313" key="2">
    <source>
        <dbReference type="Proteomes" id="UP001595851"/>
    </source>
</evidence>
<name>A0ABV8GFC8_9ACTN</name>
<dbReference type="RefSeq" id="WP_379531383.1">
    <property type="nucleotide sequence ID" value="NZ_JBHSBI010000016.1"/>
</dbReference>
<protein>
    <submittedName>
        <fullName evidence="1">Uncharacterized protein</fullName>
    </submittedName>
</protein>
<evidence type="ECO:0000313" key="1">
    <source>
        <dbReference type="EMBL" id="MFC4011426.1"/>
    </source>
</evidence>
<dbReference type="EMBL" id="JBHSBI010000016">
    <property type="protein sequence ID" value="MFC4011426.1"/>
    <property type="molecule type" value="Genomic_DNA"/>
</dbReference>
<comment type="caution">
    <text evidence="1">The sequence shown here is derived from an EMBL/GenBank/DDBJ whole genome shotgun (WGS) entry which is preliminary data.</text>
</comment>
<sequence length="57" mass="6924">MYPDLFLYVERVRAQELRAEARRHRRPRTGDTWRTRLGWILVETGLRLVQRRHAAHG</sequence>